<proteinExistence type="predicted"/>
<reference evidence="2" key="1">
    <citation type="journal article" date="2023" name="bioRxiv">
        <title>Improved chromosome-level genome assembly for marigold (Tagetes erecta).</title>
        <authorList>
            <person name="Jiang F."/>
            <person name="Yuan L."/>
            <person name="Wang S."/>
            <person name="Wang H."/>
            <person name="Xu D."/>
            <person name="Wang A."/>
            <person name="Fan W."/>
        </authorList>
    </citation>
    <scope>NUCLEOTIDE SEQUENCE</scope>
    <source>
        <strain evidence="2">WSJ</strain>
        <tissue evidence="2">Leaf</tissue>
    </source>
</reference>
<organism evidence="2 3">
    <name type="scientific">Tagetes erecta</name>
    <name type="common">African marigold</name>
    <dbReference type="NCBI Taxonomy" id="13708"/>
    <lineage>
        <taxon>Eukaryota</taxon>
        <taxon>Viridiplantae</taxon>
        <taxon>Streptophyta</taxon>
        <taxon>Embryophyta</taxon>
        <taxon>Tracheophyta</taxon>
        <taxon>Spermatophyta</taxon>
        <taxon>Magnoliopsida</taxon>
        <taxon>eudicotyledons</taxon>
        <taxon>Gunneridae</taxon>
        <taxon>Pentapetalae</taxon>
        <taxon>asterids</taxon>
        <taxon>campanulids</taxon>
        <taxon>Asterales</taxon>
        <taxon>Asteraceae</taxon>
        <taxon>Asteroideae</taxon>
        <taxon>Heliantheae alliance</taxon>
        <taxon>Tageteae</taxon>
        <taxon>Tagetes</taxon>
    </lineage>
</organism>
<evidence type="ECO:0000256" key="1">
    <source>
        <dbReference type="SAM" id="MobiDB-lite"/>
    </source>
</evidence>
<dbReference type="EMBL" id="JAUHHV010000001">
    <property type="protein sequence ID" value="KAK1441292.1"/>
    <property type="molecule type" value="Genomic_DNA"/>
</dbReference>
<feature type="region of interest" description="Disordered" evidence="1">
    <location>
        <begin position="16"/>
        <end position="68"/>
    </location>
</feature>
<evidence type="ECO:0000313" key="2">
    <source>
        <dbReference type="EMBL" id="KAK1441292.1"/>
    </source>
</evidence>
<evidence type="ECO:0000313" key="3">
    <source>
        <dbReference type="Proteomes" id="UP001229421"/>
    </source>
</evidence>
<comment type="caution">
    <text evidence="2">The sequence shown here is derived from an EMBL/GenBank/DDBJ whole genome shotgun (WGS) entry which is preliminary data.</text>
</comment>
<protein>
    <submittedName>
        <fullName evidence="2">Uncharacterized protein</fullName>
    </submittedName>
</protein>
<feature type="compositionally biased region" description="Basic and acidic residues" evidence="1">
    <location>
        <begin position="59"/>
        <end position="68"/>
    </location>
</feature>
<sequence length="68" mass="7505">MLSLLAIEFPSLSVKRTDQRAKGSLNSMQQSSRRRRRFDDGDGDLTRKSGSDGEEDDLKDIKDCAGGS</sequence>
<keyword evidence="3" id="KW-1185">Reference proteome</keyword>
<name>A0AAD8LGX3_TARER</name>
<feature type="compositionally biased region" description="Basic and acidic residues" evidence="1">
    <location>
        <begin position="37"/>
        <end position="51"/>
    </location>
</feature>
<dbReference type="AlphaFoldDB" id="A0AAD8LGX3"/>
<gene>
    <name evidence="2" type="ORF">QVD17_07139</name>
</gene>
<accession>A0AAD8LGX3</accession>
<dbReference type="Proteomes" id="UP001229421">
    <property type="component" value="Unassembled WGS sequence"/>
</dbReference>